<name>A0A975AHM4_9FIRM</name>
<gene>
    <name evidence="2" type="ORF">J0B03_00460</name>
</gene>
<protein>
    <recommendedName>
        <fullName evidence="1">Flavodoxin-like domain-containing protein</fullName>
    </recommendedName>
</protein>
<dbReference type="AlphaFoldDB" id="A0A975AHM4"/>
<dbReference type="InterPro" id="IPR026816">
    <property type="entry name" value="Flavodoxin_dom"/>
</dbReference>
<dbReference type="InterPro" id="IPR008254">
    <property type="entry name" value="Flavodoxin/NO_synth"/>
</dbReference>
<proteinExistence type="predicted"/>
<dbReference type="Pfam" id="PF12724">
    <property type="entry name" value="Flavodoxin_5"/>
    <property type="match status" value="1"/>
</dbReference>
<keyword evidence="3" id="KW-1185">Reference proteome</keyword>
<dbReference type="Proteomes" id="UP000663499">
    <property type="component" value="Chromosome"/>
</dbReference>
<dbReference type="InterPro" id="IPR029039">
    <property type="entry name" value="Flavoprotein-like_sf"/>
</dbReference>
<sequence length="142" mass="15621">MKTAVIYYSRTGHSKRIAQAIGESLGVEPMNIKQKPKLSDVDLLFVVGGIYGGKSSPDLQSYMINVKNDQVNKAALVTSCMSKNTKQNEIRIVMKLNGIDVAEEEFICQGNFLFFGKGHPSDEDVNNAVAFANRMLAKQSMS</sequence>
<dbReference type="GO" id="GO:0010181">
    <property type="term" value="F:FMN binding"/>
    <property type="evidence" value="ECO:0007669"/>
    <property type="project" value="InterPro"/>
</dbReference>
<dbReference type="EMBL" id="CP071444">
    <property type="protein sequence ID" value="QSX08602.1"/>
    <property type="molecule type" value="Genomic_DNA"/>
</dbReference>
<evidence type="ECO:0000259" key="1">
    <source>
        <dbReference type="PROSITE" id="PS50902"/>
    </source>
</evidence>
<dbReference type="RefSeq" id="WP_207299943.1">
    <property type="nucleotide sequence ID" value="NZ_CP071444.1"/>
</dbReference>
<dbReference type="PROSITE" id="PS50902">
    <property type="entry name" value="FLAVODOXIN_LIKE"/>
    <property type="match status" value="1"/>
</dbReference>
<evidence type="ECO:0000313" key="2">
    <source>
        <dbReference type="EMBL" id="QSX08602.1"/>
    </source>
</evidence>
<dbReference type="KEGG" id="alka:J0B03_00460"/>
<reference evidence="2" key="1">
    <citation type="submission" date="2021-03" db="EMBL/GenBank/DDBJ databases">
        <title>Alkalibacter marinus sp. nov., isolated from tidal flat sediment.</title>
        <authorList>
            <person name="Namirimu T."/>
            <person name="Yang J.-A."/>
            <person name="Yang S.-H."/>
            <person name="Kim Y.-J."/>
            <person name="Kwon K.K."/>
        </authorList>
    </citation>
    <scope>NUCLEOTIDE SEQUENCE</scope>
    <source>
        <strain evidence="2">ES005</strain>
    </source>
</reference>
<organism evidence="2 3">
    <name type="scientific">Alkalibacter rhizosphaerae</name>
    <dbReference type="NCBI Taxonomy" id="2815577"/>
    <lineage>
        <taxon>Bacteria</taxon>
        <taxon>Bacillati</taxon>
        <taxon>Bacillota</taxon>
        <taxon>Clostridia</taxon>
        <taxon>Eubacteriales</taxon>
        <taxon>Eubacteriaceae</taxon>
        <taxon>Alkalibacter</taxon>
    </lineage>
</organism>
<evidence type="ECO:0000313" key="3">
    <source>
        <dbReference type="Proteomes" id="UP000663499"/>
    </source>
</evidence>
<dbReference type="GO" id="GO:0016651">
    <property type="term" value="F:oxidoreductase activity, acting on NAD(P)H"/>
    <property type="evidence" value="ECO:0007669"/>
    <property type="project" value="UniProtKB-ARBA"/>
</dbReference>
<dbReference type="Gene3D" id="3.40.50.360">
    <property type="match status" value="1"/>
</dbReference>
<accession>A0A975AHM4</accession>
<feature type="domain" description="Flavodoxin-like" evidence="1">
    <location>
        <begin position="3"/>
        <end position="142"/>
    </location>
</feature>
<dbReference type="SUPFAM" id="SSF52218">
    <property type="entry name" value="Flavoproteins"/>
    <property type="match status" value="1"/>
</dbReference>